<dbReference type="PANTHER" id="PTHR21527">
    <property type="entry name" value="NUCLEOPORIN NUP35"/>
    <property type="match status" value="1"/>
</dbReference>
<feature type="compositionally biased region" description="Polar residues" evidence="5">
    <location>
        <begin position="268"/>
        <end position="279"/>
    </location>
</feature>
<feature type="region of interest" description="Disordered" evidence="5">
    <location>
        <begin position="244"/>
        <end position="279"/>
    </location>
</feature>
<comment type="subcellular location">
    <subcellularLocation>
        <location evidence="1">Nucleus</location>
    </subcellularLocation>
</comment>
<dbReference type="GO" id="GO:0006607">
    <property type="term" value="P:NLS-bearing protein import into nucleus"/>
    <property type="evidence" value="ECO:0007669"/>
    <property type="project" value="TreeGrafter"/>
</dbReference>
<dbReference type="GO" id="GO:0017056">
    <property type="term" value="F:structural constituent of nuclear pore"/>
    <property type="evidence" value="ECO:0007669"/>
    <property type="project" value="TreeGrafter"/>
</dbReference>
<protein>
    <recommendedName>
        <fullName evidence="6">RRM Nup35-type domain-containing protein</fullName>
    </recommendedName>
</protein>
<evidence type="ECO:0000256" key="2">
    <source>
        <dbReference type="ARBA" id="ARBA00022448"/>
    </source>
</evidence>
<feature type="compositionally biased region" description="Polar residues" evidence="5">
    <location>
        <begin position="20"/>
        <end position="44"/>
    </location>
</feature>
<dbReference type="Gene3D" id="3.30.70.330">
    <property type="match status" value="1"/>
</dbReference>
<evidence type="ECO:0000313" key="7">
    <source>
        <dbReference type="EMBL" id="KIM34351.1"/>
    </source>
</evidence>
<proteinExistence type="predicted"/>
<dbReference type="InterPro" id="IPR012677">
    <property type="entry name" value="Nucleotide-bd_a/b_plait_sf"/>
</dbReference>
<reference evidence="8" key="2">
    <citation type="submission" date="2015-01" db="EMBL/GenBank/DDBJ databases">
        <title>Evolutionary Origins and Diversification of the Mycorrhizal Mutualists.</title>
        <authorList>
            <consortium name="DOE Joint Genome Institute"/>
            <consortium name="Mycorrhizal Genomics Consortium"/>
            <person name="Kohler A."/>
            <person name="Kuo A."/>
            <person name="Nagy L.G."/>
            <person name="Floudas D."/>
            <person name="Copeland A."/>
            <person name="Barry K.W."/>
            <person name="Cichocki N."/>
            <person name="Veneault-Fourrey C."/>
            <person name="LaButti K."/>
            <person name="Lindquist E.A."/>
            <person name="Lipzen A."/>
            <person name="Lundell T."/>
            <person name="Morin E."/>
            <person name="Murat C."/>
            <person name="Riley R."/>
            <person name="Ohm R."/>
            <person name="Sun H."/>
            <person name="Tunlid A."/>
            <person name="Henrissat B."/>
            <person name="Grigoriev I.V."/>
            <person name="Hibbett D.S."/>
            <person name="Martin F."/>
        </authorList>
    </citation>
    <scope>NUCLEOTIDE SEQUENCE [LARGE SCALE GENOMIC DNA]</scope>
    <source>
        <strain evidence="8">MAFF 305830</strain>
    </source>
</reference>
<name>A0A0C3BSH3_SERVB</name>
<dbReference type="Pfam" id="PF05172">
    <property type="entry name" value="RRM_Nup35"/>
    <property type="match status" value="1"/>
</dbReference>
<dbReference type="GO" id="GO:0006999">
    <property type="term" value="P:nuclear pore organization"/>
    <property type="evidence" value="ECO:0007669"/>
    <property type="project" value="TreeGrafter"/>
</dbReference>
<evidence type="ECO:0000256" key="3">
    <source>
        <dbReference type="ARBA" id="ARBA00022816"/>
    </source>
</evidence>
<dbReference type="HOGENOM" id="CLU_956995_0_0_1"/>
<keyword evidence="8" id="KW-1185">Reference proteome</keyword>
<sequence>MYSTSSSPYADRSQDKSYKRTNFSHSQSALNFSALGGNNTTSQPPLAAASQLPNSWSTSFNPQNSLAASTRDGSGYLPGYLLSASQGMPLPEGSQRYEDPPLLPSKNSPYGNISPGTFGAENGDQHMSRQQPLDEDAPPTQSLLDEINTIPMGGDPFKTPIRNQRHQRSNTTKEWHEVIVFGFPKDKLQAAAKLFSSLGDSQEPQPGPEGANWFKIAYKHEWEAARAVRKNVNAIGRPVALEPSSSAYKAHPGGLASAGTGEDWASAHSANNKPENSTGMRSTGLFGLIGW</sequence>
<organism evidence="7 8">
    <name type="scientific">Serendipita vermifera MAFF 305830</name>
    <dbReference type="NCBI Taxonomy" id="933852"/>
    <lineage>
        <taxon>Eukaryota</taxon>
        <taxon>Fungi</taxon>
        <taxon>Dikarya</taxon>
        <taxon>Basidiomycota</taxon>
        <taxon>Agaricomycotina</taxon>
        <taxon>Agaricomycetes</taxon>
        <taxon>Sebacinales</taxon>
        <taxon>Serendipitaceae</taxon>
        <taxon>Serendipita</taxon>
    </lineage>
</organism>
<keyword evidence="3" id="KW-0509">mRNA transport</keyword>
<evidence type="ECO:0000256" key="1">
    <source>
        <dbReference type="ARBA" id="ARBA00004123"/>
    </source>
</evidence>
<evidence type="ECO:0000256" key="4">
    <source>
        <dbReference type="ARBA" id="ARBA00023242"/>
    </source>
</evidence>
<reference evidence="7 8" key="1">
    <citation type="submission" date="2014-04" db="EMBL/GenBank/DDBJ databases">
        <authorList>
            <consortium name="DOE Joint Genome Institute"/>
            <person name="Kuo A."/>
            <person name="Zuccaro A."/>
            <person name="Kohler A."/>
            <person name="Nagy L.G."/>
            <person name="Floudas D."/>
            <person name="Copeland A."/>
            <person name="Barry K.W."/>
            <person name="Cichocki N."/>
            <person name="Veneault-Fourrey C."/>
            <person name="LaButti K."/>
            <person name="Lindquist E.A."/>
            <person name="Lipzen A."/>
            <person name="Lundell T."/>
            <person name="Morin E."/>
            <person name="Murat C."/>
            <person name="Sun H."/>
            <person name="Tunlid A."/>
            <person name="Henrissat B."/>
            <person name="Grigoriev I.V."/>
            <person name="Hibbett D.S."/>
            <person name="Martin F."/>
            <person name="Nordberg H.P."/>
            <person name="Cantor M.N."/>
            <person name="Hua S.X."/>
        </authorList>
    </citation>
    <scope>NUCLEOTIDE SEQUENCE [LARGE SCALE GENOMIC DNA]</scope>
    <source>
        <strain evidence="7 8">MAFF 305830</strain>
    </source>
</reference>
<feature type="region of interest" description="Disordered" evidence="5">
    <location>
        <begin position="87"/>
        <end position="171"/>
    </location>
</feature>
<dbReference type="STRING" id="933852.A0A0C3BSH3"/>
<feature type="compositionally biased region" description="Polar residues" evidence="5">
    <location>
        <begin position="105"/>
        <end position="115"/>
    </location>
</feature>
<dbReference type="Proteomes" id="UP000054097">
    <property type="component" value="Unassembled WGS sequence"/>
</dbReference>
<dbReference type="GO" id="GO:0044613">
    <property type="term" value="C:nuclear pore central transport channel"/>
    <property type="evidence" value="ECO:0007669"/>
    <property type="project" value="TreeGrafter"/>
</dbReference>
<feature type="region of interest" description="Disordered" evidence="5">
    <location>
        <begin position="1"/>
        <end position="71"/>
    </location>
</feature>
<dbReference type="EMBL" id="KN824277">
    <property type="protein sequence ID" value="KIM34351.1"/>
    <property type="molecule type" value="Genomic_DNA"/>
</dbReference>
<feature type="domain" description="RRM Nup35-type" evidence="6">
    <location>
        <begin position="171"/>
        <end position="234"/>
    </location>
</feature>
<dbReference type="InterPro" id="IPR007846">
    <property type="entry name" value="RRM_NUP35_dom"/>
</dbReference>
<evidence type="ECO:0000259" key="6">
    <source>
        <dbReference type="Pfam" id="PF05172"/>
    </source>
</evidence>
<evidence type="ECO:0000313" key="8">
    <source>
        <dbReference type="Proteomes" id="UP000054097"/>
    </source>
</evidence>
<dbReference type="GO" id="GO:0044615">
    <property type="term" value="C:nuclear pore nuclear basket"/>
    <property type="evidence" value="ECO:0007669"/>
    <property type="project" value="TreeGrafter"/>
</dbReference>
<dbReference type="PANTHER" id="PTHR21527:SF6">
    <property type="entry name" value="NUCLEOPORIN NUP35"/>
    <property type="match status" value="1"/>
</dbReference>
<evidence type="ECO:0000256" key="5">
    <source>
        <dbReference type="SAM" id="MobiDB-lite"/>
    </source>
</evidence>
<keyword evidence="4" id="KW-0539">Nucleus</keyword>
<dbReference type="AlphaFoldDB" id="A0A0C3BSH3"/>
<keyword evidence="2" id="KW-0813">Transport</keyword>
<gene>
    <name evidence="7" type="ORF">M408DRAFT_13877</name>
</gene>
<feature type="compositionally biased region" description="Polar residues" evidence="5">
    <location>
        <begin position="51"/>
        <end position="71"/>
    </location>
</feature>
<dbReference type="OrthoDB" id="3365060at2759"/>
<dbReference type="GO" id="GO:0005543">
    <property type="term" value="F:phospholipid binding"/>
    <property type="evidence" value="ECO:0007669"/>
    <property type="project" value="TreeGrafter"/>
</dbReference>
<accession>A0A0C3BSH3</accession>
<dbReference type="GO" id="GO:0051028">
    <property type="term" value="P:mRNA transport"/>
    <property type="evidence" value="ECO:0007669"/>
    <property type="project" value="UniProtKB-KW"/>
</dbReference>